<keyword evidence="7" id="KW-1185">Reference proteome</keyword>
<dbReference type="SUPFAM" id="SSF53807">
    <property type="entry name" value="Helical backbone' metal receptor"/>
    <property type="match status" value="1"/>
</dbReference>
<dbReference type="RefSeq" id="WP_190867026.1">
    <property type="nucleotide sequence ID" value="NZ_JACXIY010000047.1"/>
</dbReference>
<feature type="domain" description="Fe/B12 periplasmic-binding" evidence="5">
    <location>
        <begin position="1"/>
        <end position="94"/>
    </location>
</feature>
<protein>
    <submittedName>
        <fullName evidence="6">ABC transporter substrate-binding protein</fullName>
    </submittedName>
</protein>
<evidence type="ECO:0000256" key="1">
    <source>
        <dbReference type="ARBA" id="ARBA00004196"/>
    </source>
</evidence>
<dbReference type="PANTHER" id="PTHR30532:SF1">
    <property type="entry name" value="IRON(3+)-HYDROXAMATE-BINDING PROTEIN FHUD"/>
    <property type="match status" value="1"/>
</dbReference>
<organism evidence="6 7">
    <name type="scientific">Paenibacillus arenilitoris</name>
    <dbReference type="NCBI Taxonomy" id="2772299"/>
    <lineage>
        <taxon>Bacteria</taxon>
        <taxon>Bacillati</taxon>
        <taxon>Bacillota</taxon>
        <taxon>Bacilli</taxon>
        <taxon>Bacillales</taxon>
        <taxon>Paenibacillaceae</taxon>
        <taxon>Paenibacillus</taxon>
    </lineage>
</organism>
<evidence type="ECO:0000313" key="6">
    <source>
        <dbReference type="EMBL" id="MBD2872390.1"/>
    </source>
</evidence>
<keyword evidence="4" id="KW-0732">Signal</keyword>
<dbReference type="Pfam" id="PF01497">
    <property type="entry name" value="Peripla_BP_2"/>
    <property type="match status" value="1"/>
</dbReference>
<dbReference type="GO" id="GO:0030288">
    <property type="term" value="C:outer membrane-bounded periplasmic space"/>
    <property type="evidence" value="ECO:0007669"/>
    <property type="project" value="TreeGrafter"/>
</dbReference>
<dbReference type="InterPro" id="IPR002491">
    <property type="entry name" value="ABC_transptr_periplasmic_BD"/>
</dbReference>
<gene>
    <name evidence="6" type="ORF">IDH41_27805</name>
</gene>
<comment type="similarity">
    <text evidence="2">Belongs to the bacterial solute-binding protein 8 family.</text>
</comment>
<evidence type="ECO:0000256" key="3">
    <source>
        <dbReference type="ARBA" id="ARBA00022448"/>
    </source>
</evidence>
<evidence type="ECO:0000259" key="5">
    <source>
        <dbReference type="PROSITE" id="PS50983"/>
    </source>
</evidence>
<name>A0A927H8T2_9BACL</name>
<dbReference type="InterPro" id="IPR051313">
    <property type="entry name" value="Bact_iron-sidero_bind"/>
</dbReference>
<dbReference type="Gene3D" id="3.40.50.1980">
    <property type="entry name" value="Nitrogenase molybdenum iron protein domain"/>
    <property type="match status" value="1"/>
</dbReference>
<evidence type="ECO:0000256" key="4">
    <source>
        <dbReference type="ARBA" id="ARBA00022729"/>
    </source>
</evidence>
<accession>A0A927H8T2</accession>
<dbReference type="EMBL" id="JACXIY010000047">
    <property type="protein sequence ID" value="MBD2872390.1"/>
    <property type="molecule type" value="Genomic_DNA"/>
</dbReference>
<dbReference type="Proteomes" id="UP000632125">
    <property type="component" value="Unassembled WGS sequence"/>
</dbReference>
<reference evidence="6" key="1">
    <citation type="submission" date="2020-09" db="EMBL/GenBank/DDBJ databases">
        <title>A novel bacterium of genus Paenibacillus, isolated from South China Sea.</title>
        <authorList>
            <person name="Huang H."/>
            <person name="Mo K."/>
            <person name="Hu Y."/>
        </authorList>
    </citation>
    <scope>NUCLEOTIDE SEQUENCE</scope>
    <source>
        <strain evidence="6">IB182493</strain>
    </source>
</reference>
<comment type="subcellular location">
    <subcellularLocation>
        <location evidence="1">Cell envelope</location>
    </subcellularLocation>
</comment>
<keyword evidence="3" id="KW-0813">Transport</keyword>
<dbReference type="GO" id="GO:1901678">
    <property type="term" value="P:iron coordination entity transport"/>
    <property type="evidence" value="ECO:0007669"/>
    <property type="project" value="UniProtKB-ARBA"/>
</dbReference>
<dbReference type="PANTHER" id="PTHR30532">
    <property type="entry name" value="IRON III DICITRATE-BINDING PERIPLASMIC PROTEIN"/>
    <property type="match status" value="1"/>
</dbReference>
<dbReference type="AlphaFoldDB" id="A0A927H8T2"/>
<sequence>MEAKAQLQEKFGSQSAASLSLEVLAGLEADHLFIVNTSEESRDDLLANPLWAGIPAVANGNFYDFDNRRSWLYTGTIANSKMIDDVLERMLGKA</sequence>
<dbReference type="PROSITE" id="PS50983">
    <property type="entry name" value="FE_B12_PBP"/>
    <property type="match status" value="1"/>
</dbReference>
<proteinExistence type="inferred from homology"/>
<evidence type="ECO:0000256" key="2">
    <source>
        <dbReference type="ARBA" id="ARBA00008814"/>
    </source>
</evidence>
<comment type="caution">
    <text evidence="6">The sequence shown here is derived from an EMBL/GenBank/DDBJ whole genome shotgun (WGS) entry which is preliminary data.</text>
</comment>
<evidence type="ECO:0000313" key="7">
    <source>
        <dbReference type="Proteomes" id="UP000632125"/>
    </source>
</evidence>